<evidence type="ECO:0000313" key="2">
    <source>
        <dbReference type="EMBL" id="GGC90033.1"/>
    </source>
</evidence>
<reference evidence="2" key="2">
    <citation type="submission" date="2020-09" db="EMBL/GenBank/DDBJ databases">
        <authorList>
            <person name="Sun Q."/>
            <person name="Zhou Y."/>
        </authorList>
    </citation>
    <scope>NUCLEOTIDE SEQUENCE</scope>
    <source>
        <strain evidence="2">CGMCC 1.12919</strain>
    </source>
</reference>
<gene>
    <name evidence="2" type="ORF">GCM10010994_54830</name>
</gene>
<keyword evidence="3" id="KW-1185">Reference proteome</keyword>
<feature type="transmembrane region" description="Helical" evidence="1">
    <location>
        <begin position="41"/>
        <end position="63"/>
    </location>
</feature>
<sequence length="64" mass="6515">MSGRAVSTAQACAPAHRRGRAGSIGCVMDLGDTPMINVKTAFYAVITTVTTALILVPVLTPAIG</sequence>
<keyword evidence="1" id="KW-0472">Membrane</keyword>
<organism evidence="2 3">
    <name type="scientific">Chelatococcus reniformis</name>
    <dbReference type="NCBI Taxonomy" id="1494448"/>
    <lineage>
        <taxon>Bacteria</taxon>
        <taxon>Pseudomonadati</taxon>
        <taxon>Pseudomonadota</taxon>
        <taxon>Alphaproteobacteria</taxon>
        <taxon>Hyphomicrobiales</taxon>
        <taxon>Chelatococcaceae</taxon>
        <taxon>Chelatococcus</taxon>
    </lineage>
</organism>
<protein>
    <submittedName>
        <fullName evidence="2">Uncharacterized protein</fullName>
    </submittedName>
</protein>
<dbReference type="EMBL" id="BMGG01000011">
    <property type="protein sequence ID" value="GGC90033.1"/>
    <property type="molecule type" value="Genomic_DNA"/>
</dbReference>
<proteinExistence type="predicted"/>
<keyword evidence="1" id="KW-0812">Transmembrane</keyword>
<dbReference type="Proteomes" id="UP000637002">
    <property type="component" value="Unassembled WGS sequence"/>
</dbReference>
<accession>A0A916UVJ9</accession>
<keyword evidence="1" id="KW-1133">Transmembrane helix</keyword>
<evidence type="ECO:0000313" key="3">
    <source>
        <dbReference type="Proteomes" id="UP000637002"/>
    </source>
</evidence>
<dbReference type="AlphaFoldDB" id="A0A916UVJ9"/>
<comment type="caution">
    <text evidence="2">The sequence shown here is derived from an EMBL/GenBank/DDBJ whole genome shotgun (WGS) entry which is preliminary data.</text>
</comment>
<evidence type="ECO:0000256" key="1">
    <source>
        <dbReference type="SAM" id="Phobius"/>
    </source>
</evidence>
<name>A0A916UVJ9_9HYPH</name>
<reference evidence="2" key="1">
    <citation type="journal article" date="2014" name="Int. J. Syst. Evol. Microbiol.">
        <title>Complete genome sequence of Corynebacterium casei LMG S-19264T (=DSM 44701T), isolated from a smear-ripened cheese.</title>
        <authorList>
            <consortium name="US DOE Joint Genome Institute (JGI-PGF)"/>
            <person name="Walter F."/>
            <person name="Albersmeier A."/>
            <person name="Kalinowski J."/>
            <person name="Ruckert C."/>
        </authorList>
    </citation>
    <scope>NUCLEOTIDE SEQUENCE</scope>
    <source>
        <strain evidence="2">CGMCC 1.12919</strain>
    </source>
</reference>